<evidence type="ECO:0000313" key="13">
    <source>
        <dbReference type="Proteomes" id="UP000321570"/>
    </source>
</evidence>
<evidence type="ECO:0000313" key="9">
    <source>
        <dbReference type="EMBL" id="VDL59541.1"/>
    </source>
</evidence>
<dbReference type="Proteomes" id="UP000274504">
    <property type="component" value="Unassembled WGS sequence"/>
</dbReference>
<keyword evidence="3" id="KW-0808">Transferase</keyword>
<evidence type="ECO:0000313" key="11">
    <source>
        <dbReference type="EMBL" id="VUZ38726.1"/>
    </source>
</evidence>
<dbReference type="Pfam" id="PF00069">
    <property type="entry name" value="Pkinase"/>
    <property type="match status" value="1"/>
</dbReference>
<gene>
    <name evidence="9" type="ORF">HDID_LOCUS7223</name>
    <name evidence="10" type="ORF">WMSIL1_LOCUS126</name>
    <name evidence="11" type="ORF">WMSIL1_LOCUS136</name>
</gene>
<sequence length="359" mass="41769">MLSNSNSSVWEEFLASERRRVDGLVEIKRDKANHRVQPPKLPIAKCSDFFFYQALGRGGFGEVRLLRHKTAQTWHAAKILLKTSVISKGHVTHVNNERAILALCEMPFIVQLNYAFQDMKRLYLVMEFVPGGDLFTMLRHLHRFDERQTRFYGAQVLLALEYLHRLQIIHRDIKPENIMISHNGYIKLVDFGFAKFVLYRTYTFCGTPEYLAPETLRHRGYGFSVDWWAFGILLYEMMVGASPFVSRDVANTYAKILDPRKDPLEAVNSSSVVKMSDSLRHLLRQLLQREVSRRYGSLAREGPREIRNHPWFLTMDWNGLFEQRLSPPYDYSMTPRHSAANEPGNQKTAENNFAAFDQF</sequence>
<feature type="domain" description="Protein kinase" evidence="8">
    <location>
        <begin position="49"/>
        <end position="312"/>
    </location>
</feature>
<dbReference type="InterPro" id="IPR000719">
    <property type="entry name" value="Prot_kinase_dom"/>
</dbReference>
<keyword evidence="4" id="KW-0547">Nucleotide-binding</keyword>
<reference evidence="10 13" key="3">
    <citation type="submission" date="2019-07" db="EMBL/GenBank/DDBJ databases">
        <authorList>
            <person name="Jastrzebski P J."/>
            <person name="Paukszto L."/>
            <person name="Jastrzebski P J."/>
        </authorList>
    </citation>
    <scope>NUCLEOTIDE SEQUENCE [LARGE SCALE GENOMIC DNA]</scope>
    <source>
        <strain evidence="10 13">WMS-il1</strain>
    </source>
</reference>
<dbReference type="PANTHER" id="PTHR24353">
    <property type="entry name" value="CYCLIC NUCLEOTIDE-DEPENDENT PROTEIN KINASE"/>
    <property type="match status" value="1"/>
</dbReference>
<dbReference type="EMBL" id="UYSG01010916">
    <property type="protein sequence ID" value="VDL59541.1"/>
    <property type="molecule type" value="Genomic_DNA"/>
</dbReference>
<dbReference type="EMBL" id="CABIJS010000005">
    <property type="protein sequence ID" value="VUZ38700.1"/>
    <property type="molecule type" value="Genomic_DNA"/>
</dbReference>
<dbReference type="SUPFAM" id="SSF56112">
    <property type="entry name" value="Protein kinase-like (PK-like)"/>
    <property type="match status" value="1"/>
</dbReference>
<evidence type="ECO:0000256" key="2">
    <source>
        <dbReference type="ARBA" id="ARBA00022553"/>
    </source>
</evidence>
<keyword evidence="2" id="KW-0597">Phosphoprotein</keyword>
<feature type="region of interest" description="Disordered" evidence="7">
    <location>
        <begin position="332"/>
        <end position="351"/>
    </location>
</feature>
<dbReference type="OrthoDB" id="63267at2759"/>
<dbReference type="Gene3D" id="3.30.200.20">
    <property type="entry name" value="Phosphorylase Kinase, domain 1"/>
    <property type="match status" value="1"/>
</dbReference>
<evidence type="ECO:0000256" key="3">
    <source>
        <dbReference type="ARBA" id="ARBA00022679"/>
    </source>
</evidence>
<name>A0A0R3SQ93_HYMDI</name>
<dbReference type="FunFam" id="3.30.200.20:FF:000042">
    <property type="entry name" value="Aurora kinase A"/>
    <property type="match status" value="1"/>
</dbReference>
<evidence type="ECO:0000313" key="12">
    <source>
        <dbReference type="Proteomes" id="UP000274504"/>
    </source>
</evidence>
<keyword evidence="5" id="KW-0418">Kinase</keyword>
<dbReference type="FunFam" id="1.10.510.10:FF:000048">
    <property type="entry name" value="Protein kinase C"/>
    <property type="match status" value="1"/>
</dbReference>
<dbReference type="STRING" id="6216.A0A0R3SQ93"/>
<evidence type="ECO:0000256" key="4">
    <source>
        <dbReference type="ARBA" id="ARBA00022741"/>
    </source>
</evidence>
<reference evidence="14" key="1">
    <citation type="submission" date="2017-02" db="UniProtKB">
        <authorList>
            <consortium name="WormBaseParasite"/>
        </authorList>
    </citation>
    <scope>IDENTIFICATION</scope>
</reference>
<dbReference type="Proteomes" id="UP000321570">
    <property type="component" value="Unassembled WGS sequence"/>
</dbReference>
<evidence type="ECO:0000313" key="10">
    <source>
        <dbReference type="EMBL" id="VUZ38700.1"/>
    </source>
</evidence>
<dbReference type="AlphaFoldDB" id="A0A0R3SQ93"/>
<proteinExistence type="predicted"/>
<dbReference type="InterPro" id="IPR011009">
    <property type="entry name" value="Kinase-like_dom_sf"/>
</dbReference>
<evidence type="ECO:0000256" key="1">
    <source>
        <dbReference type="ARBA" id="ARBA00022527"/>
    </source>
</evidence>
<dbReference type="PROSITE" id="PS50011">
    <property type="entry name" value="PROTEIN_KINASE_DOM"/>
    <property type="match status" value="1"/>
</dbReference>
<protein>
    <submittedName>
        <fullName evidence="14">Protein kinase domain-containing protein</fullName>
    </submittedName>
</protein>
<dbReference type="EMBL" id="CABIJS010000005">
    <property type="protein sequence ID" value="VUZ38726.1"/>
    <property type="molecule type" value="Genomic_DNA"/>
</dbReference>
<keyword evidence="13" id="KW-1185">Reference proteome</keyword>
<organism evidence="14">
    <name type="scientific">Hymenolepis diminuta</name>
    <name type="common">Rat tapeworm</name>
    <dbReference type="NCBI Taxonomy" id="6216"/>
    <lineage>
        <taxon>Eukaryota</taxon>
        <taxon>Metazoa</taxon>
        <taxon>Spiralia</taxon>
        <taxon>Lophotrochozoa</taxon>
        <taxon>Platyhelminthes</taxon>
        <taxon>Cestoda</taxon>
        <taxon>Eucestoda</taxon>
        <taxon>Cyclophyllidea</taxon>
        <taxon>Hymenolepididae</taxon>
        <taxon>Hymenolepis</taxon>
    </lineage>
</organism>
<dbReference type="PROSITE" id="PS00108">
    <property type="entry name" value="PROTEIN_KINASE_ST"/>
    <property type="match status" value="1"/>
</dbReference>
<accession>A0A0R3SQ93</accession>
<keyword evidence="6" id="KW-0067">ATP-binding</keyword>
<dbReference type="GO" id="GO:0005952">
    <property type="term" value="C:cAMP-dependent protein kinase complex"/>
    <property type="evidence" value="ECO:0007669"/>
    <property type="project" value="TreeGrafter"/>
</dbReference>
<dbReference type="InterPro" id="IPR008271">
    <property type="entry name" value="Ser/Thr_kinase_AS"/>
</dbReference>
<evidence type="ECO:0000256" key="6">
    <source>
        <dbReference type="ARBA" id="ARBA00022840"/>
    </source>
</evidence>
<reference evidence="9 12" key="2">
    <citation type="submission" date="2018-11" db="EMBL/GenBank/DDBJ databases">
        <authorList>
            <consortium name="Pathogen Informatics"/>
        </authorList>
    </citation>
    <scope>NUCLEOTIDE SEQUENCE [LARGE SCALE GENOMIC DNA]</scope>
</reference>
<dbReference type="PANTHER" id="PTHR24353:SF37">
    <property type="entry name" value="CAMP-DEPENDENT PROTEIN KINASE CATALYTIC SUBUNIT PRKX"/>
    <property type="match status" value="1"/>
</dbReference>
<evidence type="ECO:0000256" key="7">
    <source>
        <dbReference type="SAM" id="MobiDB-lite"/>
    </source>
</evidence>
<dbReference type="WBParaSite" id="HDID_0000722501-mRNA-1">
    <property type="protein sequence ID" value="HDID_0000722501-mRNA-1"/>
    <property type="gene ID" value="HDID_0000722501"/>
</dbReference>
<dbReference type="GO" id="GO:0005524">
    <property type="term" value="F:ATP binding"/>
    <property type="evidence" value="ECO:0007669"/>
    <property type="project" value="UniProtKB-KW"/>
</dbReference>
<dbReference type="SMART" id="SM00220">
    <property type="entry name" value="S_TKc"/>
    <property type="match status" value="1"/>
</dbReference>
<dbReference type="Gene3D" id="1.10.510.10">
    <property type="entry name" value="Transferase(Phosphotransferase) domain 1"/>
    <property type="match status" value="1"/>
</dbReference>
<evidence type="ECO:0000256" key="5">
    <source>
        <dbReference type="ARBA" id="ARBA00022777"/>
    </source>
</evidence>
<evidence type="ECO:0000259" key="8">
    <source>
        <dbReference type="PROSITE" id="PS50011"/>
    </source>
</evidence>
<dbReference type="GO" id="GO:0004691">
    <property type="term" value="F:cAMP-dependent protein kinase activity"/>
    <property type="evidence" value="ECO:0007669"/>
    <property type="project" value="TreeGrafter"/>
</dbReference>
<evidence type="ECO:0000313" key="14">
    <source>
        <dbReference type="WBParaSite" id="HDID_0000722501-mRNA-1"/>
    </source>
</evidence>
<keyword evidence="1" id="KW-0723">Serine/threonine-protein kinase</keyword>